<reference evidence="3" key="2">
    <citation type="submission" date="2010-05" db="EMBL/GenBank/DDBJ databases">
        <title>The genome sequence of Magnaporthe poae strain ATCC 64411.</title>
        <authorList>
            <person name="Ma L.-J."/>
            <person name="Dead R."/>
            <person name="Young S."/>
            <person name="Zeng Q."/>
            <person name="Koehrsen M."/>
            <person name="Alvarado L."/>
            <person name="Berlin A."/>
            <person name="Chapman S.B."/>
            <person name="Chen Z."/>
            <person name="Freedman E."/>
            <person name="Gellesch M."/>
            <person name="Goldberg J."/>
            <person name="Griggs A."/>
            <person name="Gujja S."/>
            <person name="Heilman E.R."/>
            <person name="Heiman D."/>
            <person name="Hepburn T."/>
            <person name="Howarth C."/>
            <person name="Jen D."/>
            <person name="Larson L."/>
            <person name="Mehta T."/>
            <person name="Neiman D."/>
            <person name="Pearson M."/>
            <person name="Roberts A."/>
            <person name="Saif S."/>
            <person name="Shea T."/>
            <person name="Shenoy N."/>
            <person name="Sisk P."/>
            <person name="Stolte C."/>
            <person name="Sykes S."/>
            <person name="Walk T."/>
            <person name="White J."/>
            <person name="Yandava C."/>
            <person name="Haas B."/>
            <person name="Nusbaum C."/>
            <person name="Birren B."/>
        </authorList>
    </citation>
    <scope>NUCLEOTIDE SEQUENCE [LARGE SCALE GENOMIC DNA]</scope>
    <source>
        <strain evidence="3">ATCC 64411 / 73-15</strain>
    </source>
</reference>
<dbReference type="AlphaFoldDB" id="A0A0C4ECS1"/>
<protein>
    <submittedName>
        <fullName evidence="1 2">Uncharacterized protein</fullName>
    </submittedName>
</protein>
<reference evidence="2" key="4">
    <citation type="journal article" date="2015" name="G3 (Bethesda)">
        <title>Genome sequences of three phytopathogenic species of the Magnaporthaceae family of fungi.</title>
        <authorList>
            <person name="Okagaki L.H."/>
            <person name="Nunes C.C."/>
            <person name="Sailsbery J."/>
            <person name="Clay B."/>
            <person name="Brown D."/>
            <person name="John T."/>
            <person name="Oh Y."/>
            <person name="Young N."/>
            <person name="Fitzgerald M."/>
            <person name="Haas B.J."/>
            <person name="Zeng Q."/>
            <person name="Young S."/>
            <person name="Adiconis X."/>
            <person name="Fan L."/>
            <person name="Levin J.Z."/>
            <person name="Mitchell T.K."/>
            <person name="Okubara P.A."/>
            <person name="Farman M.L."/>
            <person name="Kohn L.M."/>
            <person name="Birren B."/>
            <person name="Ma L.-J."/>
            <person name="Dean R.A."/>
        </authorList>
    </citation>
    <scope>NUCLEOTIDE SEQUENCE</scope>
    <source>
        <strain evidence="2">ATCC 64411 / 73-15</strain>
    </source>
</reference>
<evidence type="ECO:0000313" key="2">
    <source>
        <dbReference type="EnsemblFungi" id="MAPG_10506T0"/>
    </source>
</evidence>
<evidence type="ECO:0000313" key="1">
    <source>
        <dbReference type="EMBL" id="KLU90654.1"/>
    </source>
</evidence>
<sequence length="202" mass="22748">MRIGCLQFAPLTGDVDFNLSRADSVLSKADQTALGTLNNFPLPPPPRDKLSRPKGFGLSLSQSNRVCKFNTPLKHPARRYLYVPEKRDRHESNLKMTYHGVRRGFLRLYYIQFSIDKPSRECGFEFELVTSRNMITVLKTTPDRPRRAIHHPKAPASSLPIEFTHQRVSSAPPGPHYRHSPSYASVVLLPGADIIDALVANC</sequence>
<dbReference type="EnsemblFungi" id="MAPG_10506T0">
    <property type="protein sequence ID" value="MAPG_10506T0"/>
    <property type="gene ID" value="MAPG_10506"/>
</dbReference>
<proteinExistence type="predicted"/>
<dbReference type="EMBL" id="GL876975">
    <property type="protein sequence ID" value="KLU90654.1"/>
    <property type="molecule type" value="Genomic_DNA"/>
</dbReference>
<evidence type="ECO:0000313" key="3">
    <source>
        <dbReference type="Proteomes" id="UP000011715"/>
    </source>
</evidence>
<dbReference type="EMBL" id="ADBL01002347">
    <property type="status" value="NOT_ANNOTATED_CDS"/>
    <property type="molecule type" value="Genomic_DNA"/>
</dbReference>
<organism evidence="2 3">
    <name type="scientific">Magnaporthiopsis poae (strain ATCC 64411 / 73-15)</name>
    <name type="common">Kentucky bluegrass fungus</name>
    <name type="synonym">Magnaporthe poae</name>
    <dbReference type="NCBI Taxonomy" id="644358"/>
    <lineage>
        <taxon>Eukaryota</taxon>
        <taxon>Fungi</taxon>
        <taxon>Dikarya</taxon>
        <taxon>Ascomycota</taxon>
        <taxon>Pezizomycotina</taxon>
        <taxon>Sordariomycetes</taxon>
        <taxon>Sordariomycetidae</taxon>
        <taxon>Magnaporthales</taxon>
        <taxon>Magnaporthaceae</taxon>
        <taxon>Magnaporthiopsis</taxon>
    </lineage>
</organism>
<accession>A0A0C4ECS1</accession>
<reference evidence="2" key="5">
    <citation type="submission" date="2015-06" db="UniProtKB">
        <authorList>
            <consortium name="EnsemblFungi"/>
        </authorList>
    </citation>
    <scope>IDENTIFICATION</scope>
    <source>
        <strain evidence="2">ATCC 64411</strain>
    </source>
</reference>
<reference evidence="1" key="3">
    <citation type="submission" date="2011-03" db="EMBL/GenBank/DDBJ databases">
        <title>Annotation of Magnaporthe poae ATCC 64411.</title>
        <authorList>
            <person name="Ma L.-J."/>
            <person name="Dead R."/>
            <person name="Young S.K."/>
            <person name="Zeng Q."/>
            <person name="Gargeya S."/>
            <person name="Fitzgerald M."/>
            <person name="Haas B."/>
            <person name="Abouelleil A."/>
            <person name="Alvarado L."/>
            <person name="Arachchi H.M."/>
            <person name="Berlin A."/>
            <person name="Brown A."/>
            <person name="Chapman S.B."/>
            <person name="Chen Z."/>
            <person name="Dunbar C."/>
            <person name="Freedman E."/>
            <person name="Gearin G."/>
            <person name="Gellesch M."/>
            <person name="Goldberg J."/>
            <person name="Griggs A."/>
            <person name="Gujja S."/>
            <person name="Heiman D."/>
            <person name="Howarth C."/>
            <person name="Larson L."/>
            <person name="Lui A."/>
            <person name="MacDonald P.J.P."/>
            <person name="Mehta T."/>
            <person name="Montmayeur A."/>
            <person name="Murphy C."/>
            <person name="Neiman D."/>
            <person name="Pearson M."/>
            <person name="Priest M."/>
            <person name="Roberts A."/>
            <person name="Saif S."/>
            <person name="Shea T."/>
            <person name="Shenoy N."/>
            <person name="Sisk P."/>
            <person name="Stolte C."/>
            <person name="Sykes S."/>
            <person name="Yandava C."/>
            <person name="Wortman J."/>
            <person name="Nusbaum C."/>
            <person name="Birren B."/>
        </authorList>
    </citation>
    <scope>NUCLEOTIDE SEQUENCE</scope>
    <source>
        <strain evidence="1">ATCC 64411</strain>
    </source>
</reference>
<dbReference type="OrthoDB" id="201515at2759"/>
<dbReference type="Proteomes" id="UP000011715">
    <property type="component" value="Unassembled WGS sequence"/>
</dbReference>
<keyword evidence="3" id="KW-1185">Reference proteome</keyword>
<name>A0A0C4ECS1_MAGP6</name>
<gene>
    <name evidence="1" type="ORF">MAPG_10506</name>
</gene>
<dbReference type="VEuPathDB" id="FungiDB:MAPG_10506"/>
<reference evidence="1" key="1">
    <citation type="submission" date="2010-05" db="EMBL/GenBank/DDBJ databases">
        <title>The Genome Sequence of Magnaporthe poae strain ATCC 64411.</title>
        <authorList>
            <consortium name="The Broad Institute Genome Sequencing Platform"/>
            <consortium name="Broad Institute Genome Sequencing Center for Infectious Disease"/>
            <person name="Ma L.-J."/>
            <person name="Dead R."/>
            <person name="Young S."/>
            <person name="Zeng Q."/>
            <person name="Koehrsen M."/>
            <person name="Alvarado L."/>
            <person name="Berlin A."/>
            <person name="Chapman S.B."/>
            <person name="Chen Z."/>
            <person name="Freedman E."/>
            <person name="Gellesch M."/>
            <person name="Goldberg J."/>
            <person name="Griggs A."/>
            <person name="Gujja S."/>
            <person name="Heilman E.R."/>
            <person name="Heiman D."/>
            <person name="Hepburn T."/>
            <person name="Howarth C."/>
            <person name="Jen D."/>
            <person name="Larson L."/>
            <person name="Mehta T."/>
            <person name="Neiman D."/>
            <person name="Pearson M."/>
            <person name="Roberts A."/>
            <person name="Saif S."/>
            <person name="Shea T."/>
            <person name="Shenoy N."/>
            <person name="Sisk P."/>
            <person name="Stolte C."/>
            <person name="Sykes S."/>
            <person name="Walk T."/>
            <person name="White J."/>
            <person name="Yandava C."/>
            <person name="Haas B."/>
            <person name="Nusbaum C."/>
            <person name="Birren B."/>
        </authorList>
    </citation>
    <scope>NUCLEOTIDE SEQUENCE</scope>
    <source>
        <strain evidence="1">ATCC 64411</strain>
    </source>
</reference>